<dbReference type="SUPFAM" id="SSF52540">
    <property type="entry name" value="P-loop containing nucleoside triphosphate hydrolases"/>
    <property type="match status" value="1"/>
</dbReference>
<dbReference type="OrthoDB" id="10265467at2759"/>
<feature type="compositionally biased region" description="Polar residues" evidence="4">
    <location>
        <begin position="53"/>
        <end position="64"/>
    </location>
</feature>
<dbReference type="Pfam" id="PF12002">
    <property type="entry name" value="MgsA_C"/>
    <property type="match status" value="1"/>
</dbReference>
<dbReference type="Pfam" id="PF16193">
    <property type="entry name" value="AAA_assoc_2"/>
    <property type="match status" value="1"/>
</dbReference>
<evidence type="ECO:0000256" key="1">
    <source>
        <dbReference type="ARBA" id="ARBA00008959"/>
    </source>
</evidence>
<dbReference type="PANTHER" id="PTHR13779">
    <property type="entry name" value="WERNER HELICASE-INTERACTING PROTEIN 1 FAMILY MEMBER"/>
    <property type="match status" value="1"/>
</dbReference>
<feature type="region of interest" description="Disordered" evidence="4">
    <location>
        <begin position="17"/>
        <end position="110"/>
    </location>
</feature>
<dbReference type="GO" id="GO:0005634">
    <property type="term" value="C:nucleus"/>
    <property type="evidence" value="ECO:0007669"/>
    <property type="project" value="TreeGrafter"/>
</dbReference>
<dbReference type="AlphaFoldDB" id="A0A8H7D7S0"/>
<organism evidence="6 7">
    <name type="scientific">Mycena venus</name>
    <dbReference type="NCBI Taxonomy" id="2733690"/>
    <lineage>
        <taxon>Eukaryota</taxon>
        <taxon>Fungi</taxon>
        <taxon>Dikarya</taxon>
        <taxon>Basidiomycota</taxon>
        <taxon>Agaricomycotina</taxon>
        <taxon>Agaricomycetes</taxon>
        <taxon>Agaricomycetidae</taxon>
        <taxon>Agaricales</taxon>
        <taxon>Marasmiineae</taxon>
        <taxon>Mycenaceae</taxon>
        <taxon>Mycena</taxon>
    </lineage>
</organism>
<evidence type="ECO:0000256" key="2">
    <source>
        <dbReference type="ARBA" id="ARBA00022741"/>
    </source>
</evidence>
<dbReference type="InterPro" id="IPR003959">
    <property type="entry name" value="ATPase_AAA_core"/>
</dbReference>
<dbReference type="EMBL" id="JACAZI010000004">
    <property type="protein sequence ID" value="KAF7361963.1"/>
    <property type="molecule type" value="Genomic_DNA"/>
</dbReference>
<name>A0A8H7D7S0_9AGAR</name>
<evidence type="ECO:0000313" key="7">
    <source>
        <dbReference type="Proteomes" id="UP000620124"/>
    </source>
</evidence>
<evidence type="ECO:0000313" key="6">
    <source>
        <dbReference type="EMBL" id="KAF7361963.1"/>
    </source>
</evidence>
<dbReference type="InterPro" id="IPR008921">
    <property type="entry name" value="DNA_pol3_clamp-load_cplx_C"/>
</dbReference>
<dbReference type="SMART" id="SM00382">
    <property type="entry name" value="AAA"/>
    <property type="match status" value="1"/>
</dbReference>
<dbReference type="GO" id="GO:0003677">
    <property type="term" value="F:DNA binding"/>
    <property type="evidence" value="ECO:0007669"/>
    <property type="project" value="InterPro"/>
</dbReference>
<feature type="compositionally biased region" description="Low complexity" evidence="4">
    <location>
        <begin position="298"/>
        <end position="311"/>
    </location>
</feature>
<reference evidence="6" key="1">
    <citation type="submission" date="2020-05" db="EMBL/GenBank/DDBJ databases">
        <title>Mycena genomes resolve the evolution of fungal bioluminescence.</title>
        <authorList>
            <person name="Tsai I.J."/>
        </authorList>
    </citation>
    <scope>NUCLEOTIDE SEQUENCE</scope>
    <source>
        <strain evidence="6">CCC161011</strain>
    </source>
</reference>
<proteinExistence type="inferred from homology"/>
<evidence type="ECO:0000256" key="4">
    <source>
        <dbReference type="SAM" id="MobiDB-lite"/>
    </source>
</evidence>
<feature type="region of interest" description="Disordered" evidence="4">
    <location>
        <begin position="298"/>
        <end position="331"/>
    </location>
</feature>
<sequence>MASPICSQEVDSRTINAHIDAGCSQPQPSSSPFASTSKSVSPVTPAPRKAPKMSSSQQTGTRRTNIAPIFNIKPKGVESLPSSSESTSSVKREANAHRGNSEEGPPRKRCRVNLEEAAPLAERLRPRVLSDFIGHESVVSLIASGNCGSLILWGPSGRVCFISCFLLLTSLVRCGKTTLARLIATQSDAVFKELSATVAGINDVRTIVDAAKSTLSLTGRKTILFMDEIHRFNKGQQDIFLPFLERGYIQLIGATTENPSFKLVGALLSRCRVFSLERLQDADIRNIISKALSRLSSSSDATSTSTDTSFSPGKVEPVSSPEKVEPLLSSVETPSRELTPKIISTIVSMSAGDARIAISLLELAVKAHDLDEAKVLTLLRRSVATSYDTAEDHYNMISALHKSIRGSQPDAALYWLARMLTGGEDPVYICRRMVVCASEDIGLADNHALPLAVATLQACQQVGMPECRINLAHLVSYLSEAPKSTRAYEAYKQAEEAALKDPSLPVPLEMRNAPTALMKEVGYGKSYRYNPEYAHPVHNTYLPLQFQNSEFLKKVGDTSGKMWDEDALVIWENNVNGGEPWKGRAIAADHKG</sequence>
<feature type="compositionally biased region" description="Low complexity" evidence="4">
    <location>
        <begin position="79"/>
        <end position="89"/>
    </location>
</feature>
<gene>
    <name evidence="6" type="ORF">MVEN_00541300</name>
</gene>
<accession>A0A8H7D7S0</accession>
<dbReference type="InterPro" id="IPR003593">
    <property type="entry name" value="AAA+_ATPase"/>
</dbReference>
<dbReference type="InterPro" id="IPR027417">
    <property type="entry name" value="P-loop_NTPase"/>
</dbReference>
<keyword evidence="2" id="KW-0547">Nucleotide-binding</keyword>
<dbReference type="Gene3D" id="1.20.272.10">
    <property type="match status" value="1"/>
</dbReference>
<dbReference type="Proteomes" id="UP000620124">
    <property type="component" value="Unassembled WGS sequence"/>
</dbReference>
<feature type="compositionally biased region" description="Low complexity" evidence="4">
    <location>
        <begin position="24"/>
        <end position="42"/>
    </location>
</feature>
<comment type="similarity">
    <text evidence="1">Belongs to the AAA ATPase family. RarA/MGS1/WRNIP1 subfamily.</text>
</comment>
<dbReference type="PANTHER" id="PTHR13779:SF7">
    <property type="entry name" value="ATPASE WRNIP1"/>
    <property type="match status" value="1"/>
</dbReference>
<dbReference type="SUPFAM" id="SSF48019">
    <property type="entry name" value="post-AAA+ oligomerization domain-like"/>
    <property type="match status" value="1"/>
</dbReference>
<keyword evidence="3" id="KW-0067">ATP-binding</keyword>
<dbReference type="InterPro" id="IPR032423">
    <property type="entry name" value="AAA_assoc_2"/>
</dbReference>
<comment type="caution">
    <text evidence="6">The sequence shown here is derived from an EMBL/GenBank/DDBJ whole genome shotgun (WGS) entry which is preliminary data.</text>
</comment>
<evidence type="ECO:0000256" key="3">
    <source>
        <dbReference type="ARBA" id="ARBA00022840"/>
    </source>
</evidence>
<dbReference type="CDD" id="cd00009">
    <property type="entry name" value="AAA"/>
    <property type="match status" value="1"/>
</dbReference>
<protein>
    <submittedName>
        <fullName evidence="6">ATPase WRNIP1 C26H5.02c</fullName>
    </submittedName>
</protein>
<keyword evidence="7" id="KW-1185">Reference proteome</keyword>
<dbReference type="FunFam" id="1.20.272.10:FF:000001">
    <property type="entry name" value="Putative AAA family ATPase"/>
    <property type="match status" value="1"/>
</dbReference>
<dbReference type="GO" id="GO:0005524">
    <property type="term" value="F:ATP binding"/>
    <property type="evidence" value="ECO:0007669"/>
    <property type="project" value="UniProtKB-KW"/>
</dbReference>
<dbReference type="GO" id="GO:0008047">
    <property type="term" value="F:enzyme activator activity"/>
    <property type="evidence" value="ECO:0007669"/>
    <property type="project" value="TreeGrafter"/>
</dbReference>
<dbReference type="Gene3D" id="1.10.3710.10">
    <property type="entry name" value="DNA polymerase III clamp loader subunits, C-terminal domain"/>
    <property type="match status" value="1"/>
</dbReference>
<dbReference type="Gene3D" id="1.10.8.60">
    <property type="match status" value="1"/>
</dbReference>
<evidence type="ECO:0000259" key="5">
    <source>
        <dbReference type="SMART" id="SM00382"/>
    </source>
</evidence>
<dbReference type="CDD" id="cd18139">
    <property type="entry name" value="HLD_clamp_RarA"/>
    <property type="match status" value="1"/>
</dbReference>
<dbReference type="GO" id="GO:0017116">
    <property type="term" value="F:single-stranded DNA helicase activity"/>
    <property type="evidence" value="ECO:0007669"/>
    <property type="project" value="TreeGrafter"/>
</dbReference>
<dbReference type="Gene3D" id="3.40.50.300">
    <property type="entry name" value="P-loop containing nucleotide triphosphate hydrolases"/>
    <property type="match status" value="1"/>
</dbReference>
<feature type="compositionally biased region" description="Basic and acidic residues" evidence="4">
    <location>
        <begin position="90"/>
        <end position="106"/>
    </location>
</feature>
<dbReference type="Pfam" id="PF00004">
    <property type="entry name" value="AAA"/>
    <property type="match status" value="1"/>
</dbReference>
<dbReference type="InterPro" id="IPR021886">
    <property type="entry name" value="MgsA_C"/>
</dbReference>
<feature type="domain" description="AAA+ ATPase" evidence="5">
    <location>
        <begin position="162"/>
        <end position="283"/>
    </location>
</feature>
<dbReference type="GO" id="GO:0000731">
    <property type="term" value="P:DNA synthesis involved in DNA repair"/>
    <property type="evidence" value="ECO:0007669"/>
    <property type="project" value="TreeGrafter"/>
</dbReference>
<dbReference type="GO" id="GO:0006271">
    <property type="term" value="P:DNA strand elongation involved in DNA replication"/>
    <property type="evidence" value="ECO:0007669"/>
    <property type="project" value="UniProtKB-ARBA"/>
</dbReference>
<dbReference type="GO" id="GO:0016887">
    <property type="term" value="F:ATP hydrolysis activity"/>
    <property type="evidence" value="ECO:0007669"/>
    <property type="project" value="InterPro"/>
</dbReference>
<dbReference type="InterPro" id="IPR051314">
    <property type="entry name" value="AAA_ATPase_RarA/MGS1/WRNIP1"/>
</dbReference>